<dbReference type="EC" id="2.6.1.19" evidence="4"/>
<comment type="similarity">
    <text evidence="2 12">Belongs to the class-III pyridoxal-phosphate-dependent aminotransferase family.</text>
</comment>
<evidence type="ECO:0000256" key="1">
    <source>
        <dbReference type="ARBA" id="ARBA00001933"/>
    </source>
</evidence>
<evidence type="ECO:0000256" key="8">
    <source>
        <dbReference type="ARBA" id="ARBA00022898"/>
    </source>
</evidence>
<evidence type="ECO:0000256" key="7">
    <source>
        <dbReference type="ARBA" id="ARBA00022679"/>
    </source>
</evidence>
<evidence type="ECO:0000256" key="11">
    <source>
        <dbReference type="ARBA" id="ARBA00048021"/>
    </source>
</evidence>
<accession>A0A060T0R9</accession>
<proteinExistence type="inferred from homology"/>
<dbReference type="Gene3D" id="3.40.640.10">
    <property type="entry name" value="Type I PLP-dependent aspartate aminotransferase-like (Major domain)"/>
    <property type="match status" value="1"/>
</dbReference>
<evidence type="ECO:0000256" key="2">
    <source>
        <dbReference type="ARBA" id="ARBA00008954"/>
    </source>
</evidence>
<dbReference type="GO" id="GO:0034386">
    <property type="term" value="F:4-aminobutyrate:2-oxoglutarate transaminase activity"/>
    <property type="evidence" value="ECO:0007669"/>
    <property type="project" value="UniProtKB-EC"/>
</dbReference>
<dbReference type="InterPro" id="IPR015421">
    <property type="entry name" value="PyrdxlP-dep_Trfase_major"/>
</dbReference>
<dbReference type="NCBIfam" id="TIGR00699">
    <property type="entry name" value="GABAtrns_euk"/>
    <property type="match status" value="1"/>
</dbReference>
<dbReference type="GO" id="GO:0030170">
    <property type="term" value="F:pyridoxal phosphate binding"/>
    <property type="evidence" value="ECO:0007669"/>
    <property type="project" value="InterPro"/>
</dbReference>
<dbReference type="InterPro" id="IPR015422">
    <property type="entry name" value="PyrdxlP-dep_Trfase_small"/>
</dbReference>
<dbReference type="PhylomeDB" id="A0A060T0R9"/>
<dbReference type="PANTHER" id="PTHR43206">
    <property type="entry name" value="AMINOTRANSFERASE"/>
    <property type="match status" value="1"/>
</dbReference>
<dbReference type="PIRSF" id="PIRSF000521">
    <property type="entry name" value="Transaminase_4ab_Lys_Orn"/>
    <property type="match status" value="1"/>
</dbReference>
<dbReference type="SUPFAM" id="SSF53383">
    <property type="entry name" value="PLP-dependent transferases"/>
    <property type="match status" value="1"/>
</dbReference>
<comment type="catalytic activity">
    <reaction evidence="11">
        <text>4-aminobutanoate + 2-oxoglutarate = succinate semialdehyde + L-glutamate</text>
        <dbReference type="Rhea" id="RHEA:23352"/>
        <dbReference type="ChEBI" id="CHEBI:16810"/>
        <dbReference type="ChEBI" id="CHEBI:29985"/>
        <dbReference type="ChEBI" id="CHEBI:57706"/>
        <dbReference type="ChEBI" id="CHEBI:59888"/>
        <dbReference type="EC" id="2.6.1.19"/>
    </reaction>
</comment>
<dbReference type="AlphaFoldDB" id="A0A060T0R9"/>
<reference evidence="13" key="2">
    <citation type="submission" date="2014-06" db="EMBL/GenBank/DDBJ databases">
        <title>The complete genome of Blastobotrys (Arxula) adeninivorans LS3 - a yeast of biotechnological interest.</title>
        <authorList>
            <person name="Kunze G."/>
            <person name="Gaillardin C."/>
            <person name="Czernicka M."/>
            <person name="Durrens P."/>
            <person name="Martin T."/>
            <person name="Boer E."/>
            <person name="Gabaldon T."/>
            <person name="Cruz J."/>
            <person name="Talla E."/>
            <person name="Marck C."/>
            <person name="Goffeau A."/>
            <person name="Barbe V."/>
            <person name="Baret P."/>
            <person name="Baronian K."/>
            <person name="Beier S."/>
            <person name="Bleykasten C."/>
            <person name="Bode R."/>
            <person name="Casaregola S."/>
            <person name="Despons L."/>
            <person name="Fairhead C."/>
            <person name="Giersberg M."/>
            <person name="Gierski P."/>
            <person name="Hahnel U."/>
            <person name="Hartmann A."/>
            <person name="Jankowska D."/>
            <person name="Jubin C."/>
            <person name="Jung P."/>
            <person name="Lafontaine I."/>
            <person name="Leh-Louis V."/>
            <person name="Lemaire M."/>
            <person name="Marcet-Houben M."/>
            <person name="Mascher M."/>
            <person name="Morel G."/>
            <person name="Richard G.-F."/>
            <person name="Riechen J."/>
            <person name="Sacerdot C."/>
            <person name="Sarkar A."/>
            <person name="Savel G."/>
            <person name="Schacherer J."/>
            <person name="Sherman D."/>
            <person name="Straub M.-L."/>
            <person name="Stein N."/>
            <person name="Thierry A."/>
            <person name="Trautwein-Schult A."/>
            <person name="Westhof E."/>
            <person name="Worch S."/>
            <person name="Dujon B."/>
            <person name="Souciet J.-L."/>
            <person name="Wincker P."/>
            <person name="Scholz U."/>
            <person name="Neuveglise N."/>
        </authorList>
    </citation>
    <scope>NUCLEOTIDE SEQUENCE</scope>
    <source>
        <strain evidence="13">LS3</strain>
    </source>
</reference>
<keyword evidence="7 13" id="KW-0808">Transferase</keyword>
<dbReference type="InterPro" id="IPR015424">
    <property type="entry name" value="PyrdxlP-dep_Trfase"/>
</dbReference>
<name>A0A060T0R9_BLAAD</name>
<gene>
    <name evidence="13" type="ORF">GNLVRS02_ARAD1C10538g</name>
</gene>
<dbReference type="FunFam" id="3.40.640.10:FF:000029">
    <property type="entry name" value="4-aminobutyrate aminotransferase, mitochondrial"/>
    <property type="match status" value="1"/>
</dbReference>
<dbReference type="CDD" id="cd00610">
    <property type="entry name" value="OAT_like"/>
    <property type="match status" value="1"/>
</dbReference>
<dbReference type="InterPro" id="IPR005814">
    <property type="entry name" value="Aminotrans_3"/>
</dbReference>
<dbReference type="InterPro" id="IPR004631">
    <property type="entry name" value="4NH2But_aminotransferase_euk"/>
</dbReference>
<dbReference type="Pfam" id="PF00202">
    <property type="entry name" value="Aminotran_3"/>
    <property type="match status" value="1"/>
</dbReference>
<keyword evidence="6 13" id="KW-0032">Aminotransferase</keyword>
<evidence type="ECO:0000256" key="6">
    <source>
        <dbReference type="ARBA" id="ARBA00022576"/>
    </source>
</evidence>
<evidence type="ECO:0000256" key="9">
    <source>
        <dbReference type="ARBA" id="ARBA00030204"/>
    </source>
</evidence>
<dbReference type="InterPro" id="IPR049704">
    <property type="entry name" value="Aminotrans_3_PPA_site"/>
</dbReference>
<dbReference type="PANTHER" id="PTHR43206:SF1">
    <property type="entry name" value="4-AMINOBUTYRATE AMINOTRANSFERASE, MITOCHONDRIAL"/>
    <property type="match status" value="1"/>
</dbReference>
<dbReference type="GO" id="GO:0009450">
    <property type="term" value="P:gamma-aminobutyric acid catabolic process"/>
    <property type="evidence" value="ECO:0007669"/>
    <property type="project" value="TreeGrafter"/>
</dbReference>
<evidence type="ECO:0000256" key="5">
    <source>
        <dbReference type="ARBA" id="ARBA00018543"/>
    </source>
</evidence>
<dbReference type="Gene3D" id="3.90.1150.10">
    <property type="entry name" value="Aspartate Aminotransferase, domain 1"/>
    <property type="match status" value="1"/>
</dbReference>
<comment type="subunit">
    <text evidence="3">Homodimer and homotetramer.</text>
</comment>
<reference evidence="13" key="1">
    <citation type="submission" date="2014-02" db="EMBL/GenBank/DDBJ databases">
        <authorList>
            <person name="Genoscope - CEA"/>
        </authorList>
    </citation>
    <scope>NUCLEOTIDE SEQUENCE</scope>
    <source>
        <strain evidence="13">LS3</strain>
    </source>
</reference>
<protein>
    <recommendedName>
        <fullName evidence="5">4-aminobutyrate aminotransferase</fullName>
        <ecNumber evidence="4">2.6.1.19</ecNumber>
    </recommendedName>
    <alternativeName>
        <fullName evidence="10">GABA aminotransferase</fullName>
    </alternativeName>
    <alternativeName>
        <fullName evidence="9">Gamma-amino-N-butyrate transaminase</fullName>
    </alternativeName>
</protein>
<evidence type="ECO:0000256" key="4">
    <source>
        <dbReference type="ARBA" id="ARBA00012912"/>
    </source>
</evidence>
<organism evidence="13">
    <name type="scientific">Blastobotrys adeninivorans</name>
    <name type="common">Yeast</name>
    <name type="synonym">Arxula adeninivorans</name>
    <dbReference type="NCBI Taxonomy" id="409370"/>
    <lineage>
        <taxon>Eukaryota</taxon>
        <taxon>Fungi</taxon>
        <taxon>Dikarya</taxon>
        <taxon>Ascomycota</taxon>
        <taxon>Saccharomycotina</taxon>
        <taxon>Dipodascomycetes</taxon>
        <taxon>Dipodascales</taxon>
        <taxon>Trichomonascaceae</taxon>
        <taxon>Blastobotrys</taxon>
    </lineage>
</organism>
<evidence type="ECO:0000256" key="10">
    <source>
        <dbReference type="ARBA" id="ARBA00031787"/>
    </source>
</evidence>
<comment type="cofactor">
    <cofactor evidence="1">
        <name>pyridoxal 5'-phosphate</name>
        <dbReference type="ChEBI" id="CHEBI:597326"/>
    </cofactor>
</comment>
<evidence type="ECO:0000256" key="3">
    <source>
        <dbReference type="ARBA" id="ARBA00011839"/>
    </source>
</evidence>
<sequence length="486" mass="54088">MLRASRTTTRVATRLGARFASTFYPNEPNAPSVKTEVPGPESKKAMERLHKVWDSSAANFVVDYYNSEGNYIRDADGNMLLDVYAQIASNAIGYNHPKLKEVARSDESVNALINRSATGNFPGTDFSEILEKGVMAVAPKGMNHVWTALSGSDANETAFKAAFIYHQDKKRGMGKDFSAEELESSMNNQKPGSPELSILSFESSFHGRTFGALSCTRSKPIHKLDIPAFNWPKAPFPHLKYPLEDHVKENAEEEARCLAEFERILTTWSSPIAAIIVEPVQSEGGDNHASPKFFQELRRITHKHDVLMIVDEVQTGVGATGKFWAHEHWELDTPPDMVTFSKKAQTAGYYFSNPELRPRLPYRQFNTWCGDASKLILARAIYDEVTKNGLVEKTAQVGDYLFKELEGLQKKYPDMIQNLRGKGMGTFIAWDAASPSARDAFLKKCKSNGLNIGGCGAQTVRLRPMLVFEQSHANVLIDILSKSLAN</sequence>
<evidence type="ECO:0000313" key="13">
    <source>
        <dbReference type="EMBL" id="CDP34359.1"/>
    </source>
</evidence>
<dbReference type="GO" id="GO:0005739">
    <property type="term" value="C:mitochondrion"/>
    <property type="evidence" value="ECO:0007669"/>
    <property type="project" value="TreeGrafter"/>
</dbReference>
<keyword evidence="8 12" id="KW-0663">Pyridoxal phosphate</keyword>
<dbReference type="PROSITE" id="PS00600">
    <property type="entry name" value="AA_TRANSFER_CLASS_3"/>
    <property type="match status" value="1"/>
</dbReference>
<dbReference type="EMBL" id="HG937693">
    <property type="protein sequence ID" value="CDP34359.1"/>
    <property type="molecule type" value="Genomic_DNA"/>
</dbReference>
<evidence type="ECO:0000256" key="12">
    <source>
        <dbReference type="RuleBase" id="RU003560"/>
    </source>
</evidence>